<dbReference type="AlphaFoldDB" id="A0A9P0NSX2"/>
<proteinExistence type="predicted"/>
<feature type="compositionally biased region" description="Acidic residues" evidence="2">
    <location>
        <begin position="1"/>
        <end position="10"/>
    </location>
</feature>
<dbReference type="GO" id="GO:0008270">
    <property type="term" value="F:zinc ion binding"/>
    <property type="evidence" value="ECO:0007669"/>
    <property type="project" value="UniProtKB-KW"/>
</dbReference>
<keyword evidence="1" id="KW-0479">Metal-binding</keyword>
<feature type="compositionally biased region" description="Low complexity" evidence="2">
    <location>
        <begin position="311"/>
        <end position="324"/>
    </location>
</feature>
<dbReference type="Gene3D" id="4.10.60.10">
    <property type="entry name" value="Zinc finger, CCHC-type"/>
    <property type="match status" value="1"/>
</dbReference>
<evidence type="ECO:0000259" key="3">
    <source>
        <dbReference type="PROSITE" id="PS50158"/>
    </source>
</evidence>
<dbReference type="PANTHER" id="PTHR33273:SF2">
    <property type="entry name" value="ENDONUCLEASE_EXONUCLEASE_PHOSPHATASE DOMAIN-CONTAINING PROTEIN"/>
    <property type="match status" value="1"/>
</dbReference>
<feature type="region of interest" description="Disordered" evidence="2">
    <location>
        <begin position="1"/>
        <end position="74"/>
    </location>
</feature>
<dbReference type="InterPro" id="IPR036875">
    <property type="entry name" value="Znf_CCHC_sf"/>
</dbReference>
<organism evidence="4 5">
    <name type="scientific">Acanthoscelides obtectus</name>
    <name type="common">Bean weevil</name>
    <name type="synonym">Bruchus obtectus</name>
    <dbReference type="NCBI Taxonomy" id="200917"/>
    <lineage>
        <taxon>Eukaryota</taxon>
        <taxon>Metazoa</taxon>
        <taxon>Ecdysozoa</taxon>
        <taxon>Arthropoda</taxon>
        <taxon>Hexapoda</taxon>
        <taxon>Insecta</taxon>
        <taxon>Pterygota</taxon>
        <taxon>Neoptera</taxon>
        <taxon>Endopterygota</taxon>
        <taxon>Coleoptera</taxon>
        <taxon>Polyphaga</taxon>
        <taxon>Cucujiformia</taxon>
        <taxon>Chrysomeloidea</taxon>
        <taxon>Chrysomelidae</taxon>
        <taxon>Bruchinae</taxon>
        <taxon>Bruchini</taxon>
        <taxon>Acanthoscelides</taxon>
    </lineage>
</organism>
<dbReference type="GO" id="GO:0003676">
    <property type="term" value="F:nucleic acid binding"/>
    <property type="evidence" value="ECO:0007669"/>
    <property type="project" value="InterPro"/>
</dbReference>
<dbReference type="PANTHER" id="PTHR33273">
    <property type="entry name" value="DOMAIN-CONTAINING PROTEIN, PUTATIVE-RELATED"/>
    <property type="match status" value="1"/>
</dbReference>
<dbReference type="InterPro" id="IPR001878">
    <property type="entry name" value="Znf_CCHC"/>
</dbReference>
<feature type="region of interest" description="Disordered" evidence="2">
    <location>
        <begin position="290"/>
        <end position="329"/>
    </location>
</feature>
<evidence type="ECO:0000256" key="1">
    <source>
        <dbReference type="PROSITE-ProRule" id="PRU00047"/>
    </source>
</evidence>
<dbReference type="OrthoDB" id="6775828at2759"/>
<dbReference type="Proteomes" id="UP001152888">
    <property type="component" value="Unassembled WGS sequence"/>
</dbReference>
<evidence type="ECO:0000313" key="4">
    <source>
        <dbReference type="EMBL" id="CAH1954871.1"/>
    </source>
</evidence>
<accession>A0A9P0NSX2</accession>
<keyword evidence="1" id="KW-0862">Zinc</keyword>
<evidence type="ECO:0000256" key="2">
    <source>
        <dbReference type="SAM" id="MobiDB-lite"/>
    </source>
</evidence>
<gene>
    <name evidence="4" type="ORF">ACAOBT_LOCUS784</name>
</gene>
<name>A0A9P0NSX2_ACAOB</name>
<dbReference type="PROSITE" id="PS50158">
    <property type="entry name" value="ZF_CCHC"/>
    <property type="match status" value="1"/>
</dbReference>
<evidence type="ECO:0000313" key="5">
    <source>
        <dbReference type="Proteomes" id="UP001152888"/>
    </source>
</evidence>
<keyword evidence="5" id="KW-1185">Reference proteome</keyword>
<sequence length="355" mass="39381">MDAQEIDVEEAEKRTDDTDFSVATRRRKRVRVSSSEEEEEPRQRKMPAATKKSGPRATRTTEAPMAGTGVPPINIEGTADWSSLSRMMNSKGIQFSKARTAGTSVKVFTNTPADYRQLVALLESIKRPFFTYQLKEDRMDQRVIRGLPREMSVNDIKEDLVSQGIADAVVQQLTSRTTKKPLPLFLVKTKMPEKLAEIQRLAMLTVSFERKKKSSEPSQCYRCQRYGHTQRNCRLAERCVKCGEDHNSTSCSLPAPPTGQRNAKCCLCGEGHPANYKGCSKAPKKAASAPKAVPTTNRTSYAQKVKKPMSTSAPAAATATGTTAQKQHGDDRLLAMMQAIITRLDALEAKMQDKH</sequence>
<protein>
    <recommendedName>
        <fullName evidence="3">CCHC-type domain-containing protein</fullName>
    </recommendedName>
</protein>
<feature type="domain" description="CCHC-type" evidence="3">
    <location>
        <begin position="220"/>
        <end position="234"/>
    </location>
</feature>
<comment type="caution">
    <text evidence="4">The sequence shown here is derived from an EMBL/GenBank/DDBJ whole genome shotgun (WGS) entry which is preliminary data.</text>
</comment>
<dbReference type="EMBL" id="CAKOFQ010006656">
    <property type="protein sequence ID" value="CAH1954871.1"/>
    <property type="molecule type" value="Genomic_DNA"/>
</dbReference>
<reference evidence="4" key="1">
    <citation type="submission" date="2022-03" db="EMBL/GenBank/DDBJ databases">
        <authorList>
            <person name="Sayadi A."/>
        </authorList>
    </citation>
    <scope>NUCLEOTIDE SEQUENCE</scope>
</reference>
<keyword evidence="1" id="KW-0863">Zinc-finger</keyword>
<dbReference type="SUPFAM" id="SSF57756">
    <property type="entry name" value="Retrovirus zinc finger-like domains"/>
    <property type="match status" value="1"/>
</dbReference>